<organism evidence="2 3">
    <name type="scientific">Burkholderia multivorans</name>
    <dbReference type="NCBI Taxonomy" id="87883"/>
    <lineage>
        <taxon>Bacteria</taxon>
        <taxon>Pseudomonadati</taxon>
        <taxon>Pseudomonadota</taxon>
        <taxon>Betaproteobacteria</taxon>
        <taxon>Burkholderiales</taxon>
        <taxon>Burkholderiaceae</taxon>
        <taxon>Burkholderia</taxon>
        <taxon>Burkholderia cepacia complex</taxon>
    </lineage>
</organism>
<protein>
    <submittedName>
        <fullName evidence="2">Phage holin family protein</fullName>
    </submittedName>
</protein>
<dbReference type="AlphaFoldDB" id="A0AAD0V3I0"/>
<dbReference type="InterPro" id="IPR007633">
    <property type="entry name" value="Phage_P2_Holin"/>
</dbReference>
<comment type="caution">
    <text evidence="2">The sequence shown here is derived from an EMBL/GenBank/DDBJ whole genome shotgun (WGS) entry which is preliminary data.</text>
</comment>
<accession>A0AAD0V3I0</accession>
<evidence type="ECO:0000313" key="2">
    <source>
        <dbReference type="EMBL" id="MBU9356633.1"/>
    </source>
</evidence>
<feature type="transmembrane region" description="Helical" evidence="1">
    <location>
        <begin position="6"/>
        <end position="25"/>
    </location>
</feature>
<reference evidence="2" key="1">
    <citation type="submission" date="2021-06" db="EMBL/GenBank/DDBJ databases">
        <title>A collection of bacterial strains from the Burkholderia cepacia Research Laboratory and Repository.</title>
        <authorList>
            <person name="Lipuma J."/>
            <person name="Spilker T."/>
        </authorList>
    </citation>
    <scope>NUCLEOTIDE SEQUENCE</scope>
    <source>
        <strain evidence="2">AU37435</strain>
    </source>
</reference>
<gene>
    <name evidence="2" type="ORF">KTE52_09825</name>
</gene>
<keyword evidence="1" id="KW-0472">Membrane</keyword>
<evidence type="ECO:0000256" key="1">
    <source>
        <dbReference type="SAM" id="Phobius"/>
    </source>
</evidence>
<sequence>MQDHEKTILELIIMGGLIGIAKVLVGSDQLTFRLVAGRAVLGSATSMVAGLALLQIPDLPPIALLGLGSALGIIGSQYLEVLLRRNAKRLFGEK</sequence>
<dbReference type="RefSeq" id="WP_006410008.1">
    <property type="nucleotide sequence ID" value="NZ_CADFDI010000007.1"/>
</dbReference>
<name>A0AAD0V3I0_9BURK</name>
<dbReference type="Proteomes" id="UP001196915">
    <property type="component" value="Unassembled WGS sequence"/>
</dbReference>
<keyword evidence="1" id="KW-1133">Transmembrane helix</keyword>
<dbReference type="EMBL" id="JAHPMX010000004">
    <property type="protein sequence ID" value="MBU9356633.1"/>
    <property type="molecule type" value="Genomic_DNA"/>
</dbReference>
<feature type="transmembrane region" description="Helical" evidence="1">
    <location>
        <begin position="37"/>
        <end position="56"/>
    </location>
</feature>
<dbReference type="Pfam" id="PF04550">
    <property type="entry name" value="Phage_holin_3_2"/>
    <property type="match status" value="1"/>
</dbReference>
<proteinExistence type="predicted"/>
<evidence type="ECO:0000313" key="3">
    <source>
        <dbReference type="Proteomes" id="UP001196915"/>
    </source>
</evidence>
<dbReference type="GO" id="GO:0044660">
    <property type="term" value="P:viral release via pore formation in host cell membrane"/>
    <property type="evidence" value="ECO:0007669"/>
    <property type="project" value="InterPro"/>
</dbReference>
<feature type="transmembrane region" description="Helical" evidence="1">
    <location>
        <begin position="62"/>
        <end position="83"/>
    </location>
</feature>
<keyword evidence="1" id="KW-0812">Transmembrane</keyword>